<dbReference type="InterPro" id="IPR002646">
    <property type="entry name" value="PolA_pol_head_dom"/>
</dbReference>
<evidence type="ECO:0000313" key="12">
    <source>
        <dbReference type="Proteomes" id="UP000186364"/>
    </source>
</evidence>
<keyword evidence="12" id="KW-1185">Reference proteome</keyword>
<gene>
    <name evidence="11" type="ORF">BJF93_11760</name>
</gene>
<feature type="domain" description="tRNA nucleotidyltransferase/poly(A) polymerase RNA and SrmB- binding" evidence="10">
    <location>
        <begin position="187"/>
        <end position="238"/>
    </location>
</feature>
<dbReference type="InterPro" id="IPR032828">
    <property type="entry name" value="PolyA_RNA-bd"/>
</dbReference>
<dbReference type="Gene3D" id="3.30.460.10">
    <property type="entry name" value="Beta Polymerase, domain 2"/>
    <property type="match status" value="1"/>
</dbReference>
<sequence length="424" mass="46299">MISLAEEAWFQAPSLRRVFSVLNAEGGEARIVGGAVRDALIGRPVADIDLATTLTPDEVIARADAAGIKSVPTGLAHGTVTLVIDGKPFEVTTLRRDVTTDGRHAEVAFTTDWEEDARRRDLTINALYADAEGRIYDHVGGLPDIESRTIRFIGVAAERVAEDYLRVLRFFRFFAWYGSGRPDAEGLKACARARDHLASLSAERVWSETKKLLTAPDPGRALLWMRTSGVLTAILPESEKWGIDAIPGLVSAEDAFGWTPDPLLRLVAMLPPDAERIAALCQRLRLSKSEAARLTRWAACLPIPEKTAEAALDRRLYRDGTDGALMRLKLDLALAHSKRETEPEALQRIAALQRLLARTERFEKPRFPLTGADVLAAGVPAGPAVGDILSMLEEQWVAENFAADRKSLLTRLATAVADAKPSNA</sequence>
<evidence type="ECO:0000313" key="11">
    <source>
        <dbReference type="EMBL" id="OLP59395.1"/>
    </source>
</evidence>
<proteinExistence type="inferred from homology"/>
<dbReference type="PANTHER" id="PTHR46173:SF1">
    <property type="entry name" value="CCA TRNA NUCLEOTIDYLTRANSFERASE 1, MITOCHONDRIAL"/>
    <property type="match status" value="1"/>
</dbReference>
<evidence type="ECO:0000256" key="2">
    <source>
        <dbReference type="ARBA" id="ARBA00022679"/>
    </source>
</evidence>
<dbReference type="GO" id="GO:0000049">
    <property type="term" value="F:tRNA binding"/>
    <property type="evidence" value="ECO:0007669"/>
    <property type="project" value="TreeGrafter"/>
</dbReference>
<keyword evidence="5" id="KW-0479">Metal-binding</keyword>
<comment type="caution">
    <text evidence="11">The sequence shown here is derived from an EMBL/GenBank/DDBJ whole genome shotgun (WGS) entry which is preliminary data.</text>
</comment>
<dbReference type="Gene3D" id="1.10.3090.10">
    <property type="entry name" value="cca-adding enzyme, domain 2"/>
    <property type="match status" value="1"/>
</dbReference>
<evidence type="ECO:0000256" key="4">
    <source>
        <dbReference type="ARBA" id="ARBA00022695"/>
    </source>
</evidence>
<dbReference type="SUPFAM" id="SSF81891">
    <property type="entry name" value="Poly A polymerase C-terminal region-like"/>
    <property type="match status" value="1"/>
</dbReference>
<accession>A0A1Q9AVB6</accession>
<dbReference type="GO" id="GO:0046872">
    <property type="term" value="F:metal ion binding"/>
    <property type="evidence" value="ECO:0007669"/>
    <property type="project" value="UniProtKB-KW"/>
</dbReference>
<dbReference type="InterPro" id="IPR050264">
    <property type="entry name" value="Bact_CCA-adding_enz_type3_sf"/>
</dbReference>
<dbReference type="EMBL" id="MKIP01000052">
    <property type="protein sequence ID" value="OLP59395.1"/>
    <property type="molecule type" value="Genomic_DNA"/>
</dbReference>
<keyword evidence="6" id="KW-0547">Nucleotide-binding</keyword>
<keyword evidence="8" id="KW-0694">RNA-binding</keyword>
<dbReference type="AlphaFoldDB" id="A0A1Q9AVB6"/>
<evidence type="ECO:0000256" key="7">
    <source>
        <dbReference type="ARBA" id="ARBA00022842"/>
    </source>
</evidence>
<keyword evidence="4" id="KW-0548">Nucleotidyltransferase</keyword>
<dbReference type="Pfam" id="PF01743">
    <property type="entry name" value="PolyA_pol"/>
    <property type="match status" value="1"/>
</dbReference>
<keyword evidence="3" id="KW-0819">tRNA processing</keyword>
<dbReference type="PANTHER" id="PTHR46173">
    <property type="entry name" value="CCA TRNA NUCLEOTIDYLTRANSFERASE 1, MITOCHONDRIAL"/>
    <property type="match status" value="1"/>
</dbReference>
<dbReference type="SUPFAM" id="SSF81301">
    <property type="entry name" value="Nucleotidyltransferase"/>
    <property type="match status" value="1"/>
</dbReference>
<dbReference type="CDD" id="cd05398">
    <property type="entry name" value="NT_ClassII-CCAase"/>
    <property type="match status" value="1"/>
</dbReference>
<evidence type="ECO:0000259" key="10">
    <source>
        <dbReference type="Pfam" id="PF12627"/>
    </source>
</evidence>
<dbReference type="InterPro" id="IPR043519">
    <property type="entry name" value="NT_sf"/>
</dbReference>
<comment type="cofactor">
    <cofactor evidence="1">
        <name>Mg(2+)</name>
        <dbReference type="ChEBI" id="CHEBI:18420"/>
    </cofactor>
</comment>
<evidence type="ECO:0000256" key="6">
    <source>
        <dbReference type="ARBA" id="ARBA00022741"/>
    </source>
</evidence>
<dbReference type="GO" id="GO:0016779">
    <property type="term" value="F:nucleotidyltransferase activity"/>
    <property type="evidence" value="ECO:0007669"/>
    <property type="project" value="UniProtKB-KW"/>
</dbReference>
<evidence type="ECO:0000256" key="8">
    <source>
        <dbReference type="RuleBase" id="RU003953"/>
    </source>
</evidence>
<evidence type="ECO:0000256" key="3">
    <source>
        <dbReference type="ARBA" id="ARBA00022694"/>
    </source>
</evidence>
<dbReference type="RefSeq" id="WP_075628227.1">
    <property type="nucleotide sequence ID" value="NZ_FOAM01000010.1"/>
</dbReference>
<name>A0A1Q9AVB6_9HYPH</name>
<comment type="similarity">
    <text evidence="8">Belongs to the tRNA nucleotidyltransferase/poly(A) polymerase family.</text>
</comment>
<evidence type="ECO:0000256" key="1">
    <source>
        <dbReference type="ARBA" id="ARBA00001946"/>
    </source>
</evidence>
<evidence type="ECO:0000259" key="9">
    <source>
        <dbReference type="Pfam" id="PF01743"/>
    </source>
</evidence>
<keyword evidence="7" id="KW-0460">Magnesium</keyword>
<feature type="domain" description="Poly A polymerase head" evidence="9">
    <location>
        <begin position="29"/>
        <end position="151"/>
    </location>
</feature>
<dbReference type="Proteomes" id="UP000186364">
    <property type="component" value="Unassembled WGS sequence"/>
</dbReference>
<evidence type="ECO:0000256" key="5">
    <source>
        <dbReference type="ARBA" id="ARBA00022723"/>
    </source>
</evidence>
<dbReference type="GO" id="GO:0000166">
    <property type="term" value="F:nucleotide binding"/>
    <property type="evidence" value="ECO:0007669"/>
    <property type="project" value="UniProtKB-KW"/>
</dbReference>
<dbReference type="GO" id="GO:0008033">
    <property type="term" value="P:tRNA processing"/>
    <property type="evidence" value="ECO:0007669"/>
    <property type="project" value="UniProtKB-KW"/>
</dbReference>
<dbReference type="Pfam" id="PF12627">
    <property type="entry name" value="PolyA_pol_RNAbd"/>
    <property type="match status" value="1"/>
</dbReference>
<dbReference type="OrthoDB" id="9805698at2"/>
<reference evidence="11 12" key="1">
    <citation type="submission" date="2016-09" db="EMBL/GenBank/DDBJ databases">
        <title>Rhizobium sp. nov., a novel species isolated from the rice rhizosphere.</title>
        <authorList>
            <person name="Zhao J."/>
            <person name="Zhang X."/>
        </authorList>
    </citation>
    <scope>NUCLEOTIDE SEQUENCE [LARGE SCALE GENOMIC DNA]</scope>
    <source>
        <strain evidence="11 12">1.7048</strain>
    </source>
</reference>
<protein>
    <submittedName>
        <fullName evidence="11">Poly(A) polymerase</fullName>
    </submittedName>
</protein>
<keyword evidence="2 8" id="KW-0808">Transferase</keyword>
<organism evidence="11 12">
    <name type="scientific">Xaviernesmea oryzae</name>
    <dbReference type="NCBI Taxonomy" id="464029"/>
    <lineage>
        <taxon>Bacteria</taxon>
        <taxon>Pseudomonadati</taxon>
        <taxon>Pseudomonadota</taxon>
        <taxon>Alphaproteobacteria</taxon>
        <taxon>Hyphomicrobiales</taxon>
        <taxon>Rhizobiaceae</taxon>
        <taxon>Rhizobium/Agrobacterium group</taxon>
        <taxon>Xaviernesmea</taxon>
    </lineage>
</organism>